<dbReference type="EMBL" id="MNCJ02000328">
    <property type="protein sequence ID" value="KAF5774013.1"/>
    <property type="molecule type" value="Genomic_DNA"/>
</dbReference>
<evidence type="ECO:0000313" key="2">
    <source>
        <dbReference type="EMBL" id="OTG26646.1"/>
    </source>
</evidence>
<evidence type="ECO:0000313" key="3">
    <source>
        <dbReference type="Proteomes" id="UP000215914"/>
    </source>
</evidence>
<evidence type="ECO:0000313" key="1">
    <source>
        <dbReference type="EMBL" id="KAF5774013.1"/>
    </source>
</evidence>
<dbReference type="InParanoid" id="A0A251UUV2"/>
<protein>
    <submittedName>
        <fullName evidence="2">Uncharacterized protein</fullName>
    </submittedName>
</protein>
<name>A0A251UUV2_HELAN</name>
<proteinExistence type="predicted"/>
<sequence length="62" mass="7208">MELEREKRSYKRRERTVMAAIRVPAVKPTFHFSCLVNQEVDTHPILAMKFSMLTPFTVAAVK</sequence>
<reference evidence="2" key="2">
    <citation type="submission" date="2017-02" db="EMBL/GenBank/DDBJ databases">
        <title>Sunflower complete genome.</title>
        <authorList>
            <person name="Langlade N."/>
            <person name="Munos S."/>
        </authorList>
    </citation>
    <scope>NUCLEOTIDE SEQUENCE [LARGE SCALE GENOMIC DNA]</scope>
    <source>
        <tissue evidence="2">Leaves</tissue>
    </source>
</reference>
<accession>A0A251UUV2</accession>
<organism evidence="2 3">
    <name type="scientific">Helianthus annuus</name>
    <name type="common">Common sunflower</name>
    <dbReference type="NCBI Taxonomy" id="4232"/>
    <lineage>
        <taxon>Eukaryota</taxon>
        <taxon>Viridiplantae</taxon>
        <taxon>Streptophyta</taxon>
        <taxon>Embryophyta</taxon>
        <taxon>Tracheophyta</taxon>
        <taxon>Spermatophyta</taxon>
        <taxon>Magnoliopsida</taxon>
        <taxon>eudicotyledons</taxon>
        <taxon>Gunneridae</taxon>
        <taxon>Pentapetalae</taxon>
        <taxon>asterids</taxon>
        <taxon>campanulids</taxon>
        <taxon>Asterales</taxon>
        <taxon>Asteraceae</taxon>
        <taxon>Asteroideae</taxon>
        <taxon>Heliantheae alliance</taxon>
        <taxon>Heliantheae</taxon>
        <taxon>Helianthus</taxon>
    </lineage>
</organism>
<dbReference type="EMBL" id="CM007894">
    <property type="protein sequence ID" value="OTG26646.1"/>
    <property type="molecule type" value="Genomic_DNA"/>
</dbReference>
<dbReference type="Proteomes" id="UP000215914">
    <property type="component" value="Chromosome 5"/>
</dbReference>
<gene>
    <name evidence="2" type="ORF">HannXRQ_Chr05g0160931</name>
    <name evidence="1" type="ORF">HanXRQr2_Chr13g0595341</name>
</gene>
<dbReference type="Gramene" id="mRNA:HanXRQr2_Chr13g0595341">
    <property type="protein sequence ID" value="mRNA:HanXRQr2_Chr13g0595341"/>
    <property type="gene ID" value="HanXRQr2_Chr13g0595341"/>
</dbReference>
<dbReference type="AlphaFoldDB" id="A0A251UUV2"/>
<keyword evidence="3" id="KW-1185">Reference proteome</keyword>
<reference evidence="1 3" key="1">
    <citation type="journal article" date="2017" name="Nature">
        <title>The sunflower genome provides insights into oil metabolism, flowering and Asterid evolution.</title>
        <authorList>
            <person name="Badouin H."/>
            <person name="Gouzy J."/>
            <person name="Grassa C.J."/>
            <person name="Murat F."/>
            <person name="Staton S.E."/>
            <person name="Cottret L."/>
            <person name="Lelandais-Briere C."/>
            <person name="Owens G.L."/>
            <person name="Carrere S."/>
            <person name="Mayjonade B."/>
            <person name="Legrand L."/>
            <person name="Gill N."/>
            <person name="Kane N.C."/>
            <person name="Bowers J.E."/>
            <person name="Hubner S."/>
            <person name="Bellec A."/>
            <person name="Berard A."/>
            <person name="Berges H."/>
            <person name="Blanchet N."/>
            <person name="Boniface M.C."/>
            <person name="Brunel D."/>
            <person name="Catrice O."/>
            <person name="Chaidir N."/>
            <person name="Claudel C."/>
            <person name="Donnadieu C."/>
            <person name="Faraut T."/>
            <person name="Fievet G."/>
            <person name="Helmstetter N."/>
            <person name="King M."/>
            <person name="Knapp S.J."/>
            <person name="Lai Z."/>
            <person name="Le Paslier M.C."/>
            <person name="Lippi Y."/>
            <person name="Lorenzon L."/>
            <person name="Mandel J.R."/>
            <person name="Marage G."/>
            <person name="Marchand G."/>
            <person name="Marquand E."/>
            <person name="Bret-Mestries E."/>
            <person name="Morien E."/>
            <person name="Nambeesan S."/>
            <person name="Nguyen T."/>
            <person name="Pegot-Espagnet P."/>
            <person name="Pouilly N."/>
            <person name="Raftis F."/>
            <person name="Sallet E."/>
            <person name="Schiex T."/>
            <person name="Thomas J."/>
            <person name="Vandecasteele C."/>
            <person name="Vares D."/>
            <person name="Vear F."/>
            <person name="Vautrin S."/>
            <person name="Crespi M."/>
            <person name="Mangin B."/>
            <person name="Burke J.M."/>
            <person name="Salse J."/>
            <person name="Munos S."/>
            <person name="Vincourt P."/>
            <person name="Rieseberg L.H."/>
            <person name="Langlade N.B."/>
        </authorList>
    </citation>
    <scope>NUCLEOTIDE SEQUENCE [LARGE SCALE GENOMIC DNA]</scope>
    <source>
        <strain evidence="3">cv. SF193</strain>
        <tissue evidence="1">Leaves</tissue>
    </source>
</reference>
<reference evidence="1" key="3">
    <citation type="submission" date="2020-06" db="EMBL/GenBank/DDBJ databases">
        <title>Helianthus annuus Genome sequencing and assembly Release 2.</title>
        <authorList>
            <person name="Gouzy J."/>
            <person name="Langlade N."/>
            <person name="Munos S."/>
        </authorList>
    </citation>
    <scope>NUCLEOTIDE SEQUENCE</scope>
    <source>
        <tissue evidence="1">Leaves</tissue>
    </source>
</reference>